<dbReference type="EC" id="2.7.13.3" evidence="3"/>
<dbReference type="PROSITE" id="PS50109">
    <property type="entry name" value="HIS_KIN"/>
    <property type="match status" value="1"/>
</dbReference>
<dbReference type="CDD" id="cd00082">
    <property type="entry name" value="HisKA"/>
    <property type="match status" value="1"/>
</dbReference>
<dbReference type="InterPro" id="IPR003661">
    <property type="entry name" value="HisK_dim/P_dom"/>
</dbReference>
<protein>
    <recommendedName>
        <fullName evidence="3">histidine kinase</fullName>
        <ecNumber evidence="3">2.7.13.3</ecNumber>
    </recommendedName>
</protein>
<dbReference type="InterPro" id="IPR003660">
    <property type="entry name" value="HAMP_dom"/>
</dbReference>
<evidence type="ECO:0000256" key="9">
    <source>
        <dbReference type="ARBA" id="ARBA00023012"/>
    </source>
</evidence>
<dbReference type="InterPro" id="IPR050428">
    <property type="entry name" value="TCS_sensor_his_kinase"/>
</dbReference>
<feature type="domain" description="HAMP" evidence="13">
    <location>
        <begin position="182"/>
        <end position="235"/>
    </location>
</feature>
<feature type="transmembrane region" description="Helical" evidence="11">
    <location>
        <begin position="21"/>
        <end position="40"/>
    </location>
</feature>
<dbReference type="InterPro" id="IPR036890">
    <property type="entry name" value="HATPase_C_sf"/>
</dbReference>
<evidence type="ECO:0000256" key="10">
    <source>
        <dbReference type="ARBA" id="ARBA00023136"/>
    </source>
</evidence>
<keyword evidence="15" id="KW-1185">Reference proteome</keyword>
<dbReference type="CDD" id="cd00075">
    <property type="entry name" value="HATPase"/>
    <property type="match status" value="1"/>
</dbReference>
<accession>A0ABY4X7B3</accession>
<dbReference type="PANTHER" id="PTHR45436:SF8">
    <property type="entry name" value="HISTIDINE KINASE"/>
    <property type="match status" value="1"/>
</dbReference>
<evidence type="ECO:0000259" key="12">
    <source>
        <dbReference type="PROSITE" id="PS50109"/>
    </source>
</evidence>
<organism evidence="14 15">
    <name type="scientific">Sphingomonas morindae</name>
    <dbReference type="NCBI Taxonomy" id="1541170"/>
    <lineage>
        <taxon>Bacteria</taxon>
        <taxon>Pseudomonadati</taxon>
        <taxon>Pseudomonadota</taxon>
        <taxon>Alphaproteobacteria</taxon>
        <taxon>Sphingomonadales</taxon>
        <taxon>Sphingomonadaceae</taxon>
        <taxon>Sphingomonas</taxon>
    </lineage>
</organism>
<dbReference type="SMART" id="SM00304">
    <property type="entry name" value="HAMP"/>
    <property type="match status" value="1"/>
</dbReference>
<evidence type="ECO:0000256" key="4">
    <source>
        <dbReference type="ARBA" id="ARBA00022553"/>
    </source>
</evidence>
<dbReference type="InterPro" id="IPR003594">
    <property type="entry name" value="HATPase_dom"/>
</dbReference>
<keyword evidence="7 14" id="KW-0418">Kinase</keyword>
<dbReference type="SMART" id="SM00388">
    <property type="entry name" value="HisKA"/>
    <property type="match status" value="1"/>
</dbReference>
<feature type="transmembrane region" description="Helical" evidence="11">
    <location>
        <begin position="156"/>
        <end position="181"/>
    </location>
</feature>
<dbReference type="GO" id="GO:0016301">
    <property type="term" value="F:kinase activity"/>
    <property type="evidence" value="ECO:0007669"/>
    <property type="project" value="UniProtKB-KW"/>
</dbReference>
<evidence type="ECO:0000256" key="2">
    <source>
        <dbReference type="ARBA" id="ARBA00004370"/>
    </source>
</evidence>
<dbReference type="Pfam" id="PF02518">
    <property type="entry name" value="HATPase_c"/>
    <property type="match status" value="1"/>
</dbReference>
<dbReference type="RefSeq" id="WP_252166620.1">
    <property type="nucleotide sequence ID" value="NZ_CP084930.1"/>
</dbReference>
<evidence type="ECO:0000313" key="14">
    <source>
        <dbReference type="EMBL" id="USI72811.1"/>
    </source>
</evidence>
<feature type="domain" description="Histidine kinase" evidence="12">
    <location>
        <begin position="243"/>
        <end position="454"/>
    </location>
</feature>
<evidence type="ECO:0000256" key="3">
    <source>
        <dbReference type="ARBA" id="ARBA00012438"/>
    </source>
</evidence>
<dbReference type="EMBL" id="CP084930">
    <property type="protein sequence ID" value="USI72811.1"/>
    <property type="molecule type" value="Genomic_DNA"/>
</dbReference>
<dbReference type="InterPro" id="IPR005467">
    <property type="entry name" value="His_kinase_dom"/>
</dbReference>
<dbReference type="SUPFAM" id="SSF55874">
    <property type="entry name" value="ATPase domain of HSP90 chaperone/DNA topoisomerase II/histidine kinase"/>
    <property type="match status" value="1"/>
</dbReference>
<dbReference type="Gene3D" id="6.10.340.10">
    <property type="match status" value="1"/>
</dbReference>
<comment type="subcellular location">
    <subcellularLocation>
        <location evidence="2">Membrane</location>
    </subcellularLocation>
</comment>
<dbReference type="InterPro" id="IPR036097">
    <property type="entry name" value="HisK_dim/P_sf"/>
</dbReference>
<sequence length="468" mass="50057">MRLTRGGALPQAPLGRLAIQFGFAFAAAMIAIGLIGFGVADHWVSRRIDRSLAYHADKYVSRVRNDPAADQHLRAAIDEWQHRKVLSERTYVLFDRHGRRIAGRLDIAPPPPGFSSVRFTGGGRHLEEGRALAKTLPGGGLFVVVQHSEAAEGLHAILPTAVVAICLVALLLGVSATLLFARLTARRLAETQAAASAIAAGDLSRRIATDRLDGMFAVQAESLNRMLDHMEDLVRAQQLFSSNLAHDLRTPLMRLRSLLDAASRDDRAAIAPLVERAERECSSIIAIFDALLRLAEIETGQHPTAMAPVALRPLLEDIADTMEPVLADRGGGLDIGHMAPVTVIGDPDLLSQLLINLLENVATHTPPGTRVTLSLERGGEDAVITVRDDGPGMASVEFARVTRPFERGAAASDRRGSGLGLAIASAIARFHQGHLTLVDAAPGLAVRISLPAVEPSVRRDAMAALQTA</sequence>
<keyword evidence="4" id="KW-0597">Phosphoprotein</keyword>
<evidence type="ECO:0000256" key="7">
    <source>
        <dbReference type="ARBA" id="ARBA00022777"/>
    </source>
</evidence>
<keyword evidence="6 11" id="KW-0812">Transmembrane</keyword>
<keyword evidence="5" id="KW-0808">Transferase</keyword>
<dbReference type="PROSITE" id="PS50885">
    <property type="entry name" value="HAMP"/>
    <property type="match status" value="1"/>
</dbReference>
<dbReference type="PANTHER" id="PTHR45436">
    <property type="entry name" value="SENSOR HISTIDINE KINASE YKOH"/>
    <property type="match status" value="1"/>
</dbReference>
<gene>
    <name evidence="14" type="ORF">LHA26_16315</name>
</gene>
<name>A0ABY4X7B3_9SPHN</name>
<dbReference type="PRINTS" id="PR00344">
    <property type="entry name" value="BCTRLSENSOR"/>
</dbReference>
<evidence type="ECO:0000256" key="8">
    <source>
        <dbReference type="ARBA" id="ARBA00022989"/>
    </source>
</evidence>
<dbReference type="SUPFAM" id="SSF47384">
    <property type="entry name" value="Homodimeric domain of signal transducing histidine kinase"/>
    <property type="match status" value="1"/>
</dbReference>
<keyword evidence="8 11" id="KW-1133">Transmembrane helix</keyword>
<dbReference type="SMART" id="SM00387">
    <property type="entry name" value="HATPase_c"/>
    <property type="match status" value="1"/>
</dbReference>
<dbReference type="Gene3D" id="3.30.565.10">
    <property type="entry name" value="Histidine kinase-like ATPase, C-terminal domain"/>
    <property type="match status" value="1"/>
</dbReference>
<keyword evidence="10 11" id="KW-0472">Membrane</keyword>
<evidence type="ECO:0000256" key="11">
    <source>
        <dbReference type="SAM" id="Phobius"/>
    </source>
</evidence>
<evidence type="ECO:0000256" key="5">
    <source>
        <dbReference type="ARBA" id="ARBA00022679"/>
    </source>
</evidence>
<dbReference type="Gene3D" id="1.10.287.130">
    <property type="match status" value="1"/>
</dbReference>
<evidence type="ECO:0000313" key="15">
    <source>
        <dbReference type="Proteomes" id="UP001056937"/>
    </source>
</evidence>
<dbReference type="InterPro" id="IPR004358">
    <property type="entry name" value="Sig_transdc_His_kin-like_C"/>
</dbReference>
<keyword evidence="9" id="KW-0902">Two-component regulatory system</keyword>
<dbReference type="Proteomes" id="UP001056937">
    <property type="component" value="Chromosome 1"/>
</dbReference>
<evidence type="ECO:0000256" key="1">
    <source>
        <dbReference type="ARBA" id="ARBA00000085"/>
    </source>
</evidence>
<reference evidence="14" key="1">
    <citation type="journal article" date="2022" name="Toxins">
        <title>Genomic Analysis of Sphingopyxis sp. USTB-05 for Biodegrading Cyanobacterial Hepatotoxins.</title>
        <authorList>
            <person name="Liu C."/>
            <person name="Xu Q."/>
            <person name="Zhao Z."/>
            <person name="Zhang H."/>
            <person name="Liu X."/>
            <person name="Yin C."/>
            <person name="Liu Y."/>
            <person name="Yan H."/>
        </authorList>
    </citation>
    <scope>NUCLEOTIDE SEQUENCE</scope>
    <source>
        <strain evidence="14">NBD5</strain>
    </source>
</reference>
<proteinExistence type="predicted"/>
<evidence type="ECO:0000259" key="13">
    <source>
        <dbReference type="PROSITE" id="PS50885"/>
    </source>
</evidence>
<evidence type="ECO:0000256" key="6">
    <source>
        <dbReference type="ARBA" id="ARBA00022692"/>
    </source>
</evidence>
<comment type="catalytic activity">
    <reaction evidence="1">
        <text>ATP + protein L-histidine = ADP + protein N-phospho-L-histidine.</text>
        <dbReference type="EC" id="2.7.13.3"/>
    </reaction>
</comment>
<dbReference type="Pfam" id="PF00512">
    <property type="entry name" value="HisKA"/>
    <property type="match status" value="1"/>
</dbReference>